<evidence type="ECO:0000313" key="10">
    <source>
        <dbReference type="EMBL" id="MFC6646649.1"/>
    </source>
</evidence>
<evidence type="ECO:0000256" key="4">
    <source>
        <dbReference type="ARBA" id="ARBA00022801"/>
    </source>
</evidence>
<organism evidence="10 11">
    <name type="scientific">Granulicella cerasi</name>
    <dbReference type="NCBI Taxonomy" id="741063"/>
    <lineage>
        <taxon>Bacteria</taxon>
        <taxon>Pseudomonadati</taxon>
        <taxon>Acidobacteriota</taxon>
        <taxon>Terriglobia</taxon>
        <taxon>Terriglobales</taxon>
        <taxon>Acidobacteriaceae</taxon>
        <taxon>Granulicella</taxon>
    </lineage>
</organism>
<evidence type="ECO:0000256" key="9">
    <source>
        <dbReference type="SAM" id="MobiDB-lite"/>
    </source>
</evidence>
<reference evidence="11" key="1">
    <citation type="journal article" date="2019" name="Int. J. Syst. Evol. Microbiol.">
        <title>The Global Catalogue of Microorganisms (GCM) 10K type strain sequencing project: providing services to taxonomists for standard genome sequencing and annotation.</title>
        <authorList>
            <consortium name="The Broad Institute Genomics Platform"/>
            <consortium name="The Broad Institute Genome Sequencing Center for Infectious Disease"/>
            <person name="Wu L."/>
            <person name="Ma J."/>
        </authorList>
    </citation>
    <scope>NUCLEOTIDE SEQUENCE [LARGE SCALE GENOMIC DNA]</scope>
    <source>
        <strain evidence="11">CGMCC 1.16026</strain>
    </source>
</reference>
<dbReference type="GO" id="GO:0016787">
    <property type="term" value="F:hydrolase activity"/>
    <property type="evidence" value="ECO:0007669"/>
    <property type="project" value="UniProtKB-KW"/>
</dbReference>
<dbReference type="InterPro" id="IPR003738">
    <property type="entry name" value="SRAP"/>
</dbReference>
<comment type="caution">
    <text evidence="10">The sequence shown here is derived from an EMBL/GenBank/DDBJ whole genome shotgun (WGS) entry which is preliminary data.</text>
</comment>
<proteinExistence type="inferred from homology"/>
<feature type="region of interest" description="Disordered" evidence="9">
    <location>
        <begin position="215"/>
        <end position="247"/>
    </location>
</feature>
<dbReference type="RefSeq" id="WP_263370302.1">
    <property type="nucleotide sequence ID" value="NZ_JAGSYD010000001.1"/>
</dbReference>
<keyword evidence="2 8" id="KW-0645">Protease</keyword>
<evidence type="ECO:0000256" key="1">
    <source>
        <dbReference type="ARBA" id="ARBA00008136"/>
    </source>
</evidence>
<keyword evidence="11" id="KW-1185">Reference proteome</keyword>
<keyword evidence="6" id="KW-0238">DNA-binding</keyword>
<dbReference type="SUPFAM" id="SSF143081">
    <property type="entry name" value="BB1717-like"/>
    <property type="match status" value="1"/>
</dbReference>
<feature type="compositionally biased region" description="Acidic residues" evidence="9">
    <location>
        <begin position="236"/>
        <end position="247"/>
    </location>
</feature>
<dbReference type="Gene3D" id="3.90.1680.10">
    <property type="entry name" value="SOS response associated peptidase-like"/>
    <property type="match status" value="1"/>
</dbReference>
<gene>
    <name evidence="10" type="ORF">ACFQBQ_13845</name>
</gene>
<evidence type="ECO:0000256" key="6">
    <source>
        <dbReference type="ARBA" id="ARBA00023125"/>
    </source>
</evidence>
<evidence type="ECO:0000256" key="2">
    <source>
        <dbReference type="ARBA" id="ARBA00022670"/>
    </source>
</evidence>
<accession>A0ABW1ZAZ9</accession>
<dbReference type="Pfam" id="PF02586">
    <property type="entry name" value="SRAP"/>
    <property type="match status" value="1"/>
</dbReference>
<protein>
    <recommendedName>
        <fullName evidence="8">Abasic site processing protein</fullName>
        <ecNumber evidence="8">3.4.-.-</ecNumber>
    </recommendedName>
</protein>
<evidence type="ECO:0000256" key="3">
    <source>
        <dbReference type="ARBA" id="ARBA00022763"/>
    </source>
</evidence>
<evidence type="ECO:0000256" key="8">
    <source>
        <dbReference type="RuleBase" id="RU364100"/>
    </source>
</evidence>
<keyword evidence="3" id="KW-0227">DNA damage</keyword>
<dbReference type="Proteomes" id="UP001596391">
    <property type="component" value="Unassembled WGS sequence"/>
</dbReference>
<dbReference type="EMBL" id="JBHSWI010000001">
    <property type="protein sequence ID" value="MFC6646649.1"/>
    <property type="molecule type" value="Genomic_DNA"/>
</dbReference>
<keyword evidence="5" id="KW-0190">Covalent protein-DNA linkage</keyword>
<evidence type="ECO:0000313" key="11">
    <source>
        <dbReference type="Proteomes" id="UP001596391"/>
    </source>
</evidence>
<dbReference type="InterPro" id="IPR036590">
    <property type="entry name" value="SRAP-like"/>
</dbReference>
<name>A0ABW1ZAZ9_9BACT</name>
<comment type="similarity">
    <text evidence="1 8">Belongs to the SOS response-associated peptidase family.</text>
</comment>
<dbReference type="PANTHER" id="PTHR13604:SF0">
    <property type="entry name" value="ABASIC SITE PROCESSING PROTEIN HMCES"/>
    <property type="match status" value="1"/>
</dbReference>
<keyword evidence="4 8" id="KW-0378">Hydrolase</keyword>
<dbReference type="EC" id="3.4.-.-" evidence="8"/>
<evidence type="ECO:0000256" key="7">
    <source>
        <dbReference type="ARBA" id="ARBA00023239"/>
    </source>
</evidence>
<evidence type="ECO:0000256" key="5">
    <source>
        <dbReference type="ARBA" id="ARBA00023124"/>
    </source>
</evidence>
<keyword evidence="7" id="KW-0456">Lyase</keyword>
<dbReference type="PANTHER" id="PTHR13604">
    <property type="entry name" value="DC12-RELATED"/>
    <property type="match status" value="1"/>
</dbReference>
<sequence length="247" mass="28596">MCGRYIRRSDKQRITEHFRLHGEPPFPLPPDFNIAPTTFQPVIRLQRDTHEREALLMRWGIVPFTAKSLDEYKGISTINARAESIQSGIWKRLFERQRCLIPADGFYEWDTILPSRLSGPKSTKPRKKPMRFWLKNDPVFAFAGLWDAWRNPDTGEWLQSFAIITTEANDLLASIHTRMPVILHPRDYARWIDRSGDSPLPLDLLKPFDAAEMQAAEANPKVNNARNNGEELLDKPDDEPEEGQMLF</sequence>